<name>A0A1B7NE55_9AGAM</name>
<gene>
    <name evidence="2" type="ORF">K503DRAFT_242581</name>
</gene>
<sequence>MIIHDHFSHALRSMSTSPPPNTEYLVPVYLFLLITGGHVLLPIIIATALVHKKLSWHPTLINLCITWVLFSVIHCLYLYAGGDRYDGYGYRTICLVQAAMLYGSSPMAIVAGLCVVIHAWTTIQPCERSFDEKFPRWLCRFLIISPPYIVFAGFSIGAGILINQHQDVANPSNGLFCKIHVEYLTLPVPVFCAVVMILVLCFEVAITIRYYQRWKRIKNSFPLMARRPSTSLVFRVGLFCLYSWTALVHSVFDQAATGRGSPSSRSPPLGLSARLWTAEGHAPRMVSWCI</sequence>
<feature type="transmembrane region" description="Helical" evidence="1">
    <location>
        <begin position="141"/>
        <end position="162"/>
    </location>
</feature>
<dbReference type="Proteomes" id="UP000092154">
    <property type="component" value="Unassembled WGS sequence"/>
</dbReference>
<evidence type="ECO:0000313" key="3">
    <source>
        <dbReference type="Proteomes" id="UP000092154"/>
    </source>
</evidence>
<feature type="transmembrane region" description="Helical" evidence="1">
    <location>
        <begin position="60"/>
        <end position="80"/>
    </location>
</feature>
<evidence type="ECO:0000256" key="1">
    <source>
        <dbReference type="SAM" id="Phobius"/>
    </source>
</evidence>
<dbReference type="OrthoDB" id="3046318at2759"/>
<dbReference type="InParanoid" id="A0A1B7NE55"/>
<proteinExistence type="predicted"/>
<dbReference type="EMBL" id="KV448145">
    <property type="protein sequence ID" value="OAX43034.1"/>
    <property type="molecule type" value="Genomic_DNA"/>
</dbReference>
<feature type="transmembrane region" description="Helical" evidence="1">
    <location>
        <begin position="188"/>
        <end position="211"/>
    </location>
</feature>
<keyword evidence="3" id="KW-1185">Reference proteome</keyword>
<feature type="transmembrane region" description="Helical" evidence="1">
    <location>
        <begin position="24"/>
        <end position="48"/>
    </location>
</feature>
<evidence type="ECO:0000313" key="2">
    <source>
        <dbReference type="EMBL" id="OAX43034.1"/>
    </source>
</evidence>
<dbReference type="AlphaFoldDB" id="A0A1B7NE55"/>
<evidence type="ECO:0008006" key="4">
    <source>
        <dbReference type="Google" id="ProtNLM"/>
    </source>
</evidence>
<feature type="transmembrane region" description="Helical" evidence="1">
    <location>
        <begin position="100"/>
        <end position="120"/>
    </location>
</feature>
<reference evidence="2 3" key="1">
    <citation type="submission" date="2016-06" db="EMBL/GenBank/DDBJ databases">
        <title>Comparative genomics of the ectomycorrhizal sister species Rhizopogon vinicolor and Rhizopogon vesiculosus (Basidiomycota: Boletales) reveals a divergence of the mating type B locus.</title>
        <authorList>
            <consortium name="DOE Joint Genome Institute"/>
            <person name="Mujic A.B."/>
            <person name="Kuo A."/>
            <person name="Tritt A."/>
            <person name="Lipzen A."/>
            <person name="Chen C."/>
            <person name="Johnson J."/>
            <person name="Sharma A."/>
            <person name="Barry K."/>
            <person name="Grigoriev I.V."/>
            <person name="Spatafora J.W."/>
        </authorList>
    </citation>
    <scope>NUCLEOTIDE SEQUENCE [LARGE SCALE GENOMIC DNA]</scope>
    <source>
        <strain evidence="2 3">AM-OR11-026</strain>
    </source>
</reference>
<accession>A0A1B7NE55</accession>
<keyword evidence="1" id="KW-0812">Transmembrane</keyword>
<organism evidence="2 3">
    <name type="scientific">Rhizopogon vinicolor AM-OR11-026</name>
    <dbReference type="NCBI Taxonomy" id="1314800"/>
    <lineage>
        <taxon>Eukaryota</taxon>
        <taxon>Fungi</taxon>
        <taxon>Dikarya</taxon>
        <taxon>Basidiomycota</taxon>
        <taxon>Agaricomycotina</taxon>
        <taxon>Agaricomycetes</taxon>
        <taxon>Agaricomycetidae</taxon>
        <taxon>Boletales</taxon>
        <taxon>Suillineae</taxon>
        <taxon>Rhizopogonaceae</taxon>
        <taxon>Rhizopogon</taxon>
    </lineage>
</organism>
<keyword evidence="1" id="KW-0472">Membrane</keyword>
<protein>
    <recommendedName>
        <fullName evidence="4">Fungal pheromone STE3G-protein-coupled receptor</fullName>
    </recommendedName>
</protein>
<keyword evidence="1" id="KW-1133">Transmembrane helix</keyword>